<dbReference type="GO" id="GO:0051536">
    <property type="term" value="F:iron-sulfur cluster binding"/>
    <property type="evidence" value="ECO:0007669"/>
    <property type="project" value="UniProtKB-KW"/>
</dbReference>
<dbReference type="Pfam" id="PF04422">
    <property type="entry name" value="FrhB_FdhB_N"/>
    <property type="match status" value="1"/>
</dbReference>
<organism evidence="5 6">
    <name type="scientific">Segatella copri</name>
    <dbReference type="NCBI Taxonomy" id="165179"/>
    <lineage>
        <taxon>Bacteria</taxon>
        <taxon>Pseudomonadati</taxon>
        <taxon>Bacteroidota</taxon>
        <taxon>Bacteroidia</taxon>
        <taxon>Bacteroidales</taxon>
        <taxon>Prevotellaceae</taxon>
        <taxon>Segatella</taxon>
    </lineage>
</organism>
<dbReference type="InterPro" id="IPR007525">
    <property type="entry name" value="FrhB_FdhB_C"/>
</dbReference>
<keyword evidence="2" id="KW-0408">Iron</keyword>
<evidence type="ECO:0000313" key="5">
    <source>
        <dbReference type="EMBL" id="RHK08471.1"/>
    </source>
</evidence>
<dbReference type="PANTHER" id="PTHR43193:SF2">
    <property type="entry name" value="POLYFERREDOXIN PROTEIN FWDF"/>
    <property type="match status" value="1"/>
</dbReference>
<dbReference type="SUPFAM" id="SSF54862">
    <property type="entry name" value="4Fe-4S ferredoxins"/>
    <property type="match status" value="1"/>
</dbReference>
<dbReference type="Proteomes" id="UP000286211">
    <property type="component" value="Unassembled WGS sequence"/>
</dbReference>
<proteinExistence type="predicted"/>
<evidence type="ECO:0000256" key="1">
    <source>
        <dbReference type="ARBA" id="ARBA00022723"/>
    </source>
</evidence>
<dbReference type="InterPro" id="IPR017900">
    <property type="entry name" value="4Fe4S_Fe_S_CS"/>
</dbReference>
<keyword evidence="3" id="KW-0411">Iron-sulfur</keyword>
<dbReference type="Pfam" id="PF04432">
    <property type="entry name" value="FrhB_FdhB_C"/>
    <property type="match status" value="1"/>
</dbReference>
<dbReference type="Pfam" id="PF12838">
    <property type="entry name" value="Fer4_7"/>
    <property type="match status" value="1"/>
</dbReference>
<comment type="caution">
    <text evidence="5">The sequence shown here is derived from an EMBL/GenBank/DDBJ whole genome shotgun (WGS) entry which is preliminary data.</text>
</comment>
<dbReference type="AlphaFoldDB" id="A0A415EYT5"/>
<dbReference type="PROSITE" id="PS51379">
    <property type="entry name" value="4FE4S_FER_2"/>
    <property type="match status" value="2"/>
</dbReference>
<accession>A0A415EYT5</accession>
<dbReference type="Gene3D" id="3.30.70.20">
    <property type="match status" value="1"/>
</dbReference>
<feature type="domain" description="4Fe-4S ferredoxin-type" evidence="4">
    <location>
        <begin position="1"/>
        <end position="30"/>
    </location>
</feature>
<sequence>MIEIKDKKDCCGCWACENACPKHCISMVEDEEGFRYPQIDKDICIDCHLCEKVCPVINAKADVAKEQKAFLLQHKDEKVLHESASGGAFTAIASYVLERGGVVFGAAYDKQFQVIHQYVETYEDLKIFRNSKYVQSLMGNAYQQVKEFLKQGRMVCFSGTPCQLEGLLNYLRKPYENLVTVDVMCHSITSPKIFRMYVEMQKEKYGNDIENIMFRDKKPYGYKYSSMSVYRGGKQVYKEGVETDVYLRSFFCDMNVRPSCFDCKFKKQHHLTDFTIWDCFDVRKFSKEMDNDKGVTRILANTDKANQILLDMNKVARIIEIPVGEAVSGVKEMLHSVNMNPRRSAFYQECSEENYKSLQRFFPVSTRAVLEKNIRLTLCRLGIYSFIKRLAKSVIKDFRRS</sequence>
<dbReference type="GO" id="GO:0046872">
    <property type="term" value="F:metal ion binding"/>
    <property type="evidence" value="ECO:0007669"/>
    <property type="project" value="UniProtKB-KW"/>
</dbReference>
<feature type="domain" description="4Fe-4S ferredoxin-type" evidence="4">
    <location>
        <begin position="35"/>
        <end position="66"/>
    </location>
</feature>
<name>A0A415EYT5_9BACT</name>
<dbReference type="InterPro" id="IPR007516">
    <property type="entry name" value="Co_F420_Hydgase/DH_bsu_N"/>
</dbReference>
<dbReference type="InterPro" id="IPR017896">
    <property type="entry name" value="4Fe4S_Fe-S-bd"/>
</dbReference>
<keyword evidence="1" id="KW-0479">Metal-binding</keyword>
<dbReference type="EMBL" id="QRNB01000093">
    <property type="protein sequence ID" value="RHK08471.1"/>
    <property type="molecule type" value="Genomic_DNA"/>
</dbReference>
<dbReference type="InterPro" id="IPR052977">
    <property type="entry name" value="Polyferredoxin-like_ET"/>
</dbReference>
<evidence type="ECO:0000313" key="6">
    <source>
        <dbReference type="Proteomes" id="UP000286211"/>
    </source>
</evidence>
<dbReference type="PROSITE" id="PS00198">
    <property type="entry name" value="4FE4S_FER_1"/>
    <property type="match status" value="2"/>
</dbReference>
<gene>
    <name evidence="5" type="ORF">DW079_13120</name>
</gene>
<evidence type="ECO:0000256" key="3">
    <source>
        <dbReference type="ARBA" id="ARBA00023014"/>
    </source>
</evidence>
<dbReference type="PANTHER" id="PTHR43193">
    <property type="match status" value="1"/>
</dbReference>
<evidence type="ECO:0000256" key="2">
    <source>
        <dbReference type="ARBA" id="ARBA00023004"/>
    </source>
</evidence>
<protein>
    <submittedName>
        <fullName evidence="5">4Fe-4S dicluster domain-containing protein</fullName>
    </submittedName>
</protein>
<evidence type="ECO:0000259" key="4">
    <source>
        <dbReference type="PROSITE" id="PS51379"/>
    </source>
</evidence>
<reference evidence="5 6" key="1">
    <citation type="submission" date="2018-08" db="EMBL/GenBank/DDBJ databases">
        <title>A genome reference for cultivated species of the human gut microbiota.</title>
        <authorList>
            <person name="Zou Y."/>
            <person name="Xue W."/>
            <person name="Luo G."/>
        </authorList>
    </citation>
    <scope>NUCLEOTIDE SEQUENCE [LARGE SCALE GENOMIC DNA]</scope>
    <source>
        <strain evidence="5 6">AF46-2NS</strain>
    </source>
</reference>